<dbReference type="GO" id="GO:0016757">
    <property type="term" value="F:glycosyltransferase activity"/>
    <property type="evidence" value="ECO:0007669"/>
    <property type="project" value="UniProtKB-KW"/>
</dbReference>
<evidence type="ECO:0000256" key="1">
    <source>
        <dbReference type="ARBA" id="ARBA00022676"/>
    </source>
</evidence>
<dbReference type="Proteomes" id="UP000811609">
    <property type="component" value="Chromosome 7"/>
</dbReference>
<keyword evidence="1" id="KW-0328">Glycosyltransferase</keyword>
<keyword evidence="3" id="KW-1185">Reference proteome</keyword>
<dbReference type="AlphaFoldDB" id="A0A8T1PZ09"/>
<dbReference type="PANTHER" id="PTHR48046:SF6">
    <property type="entry name" value="GLYCOSYLTRANSFERASE"/>
    <property type="match status" value="1"/>
</dbReference>
<sequence length="230" mass="25990">MGPLIPIVEVAKRLALHHNFHVTRIIPTTRNPSNAIKGILEGLPTGIDPVFLPPVSLEDISSLLPKIQVSLTMTHSLPSVRHMLKTLAETTRFIVVILDHYASDALNIAKEHKVSPYIFFPSNALVLSLLLHLPELDKTVPCEYKNLPEPFKLSGCIPIHSRDLIDPIQDRKGEWYRVFLHLTKQLLLAEGTMLNTFMDLQDRGIKAFADEEARNPPSLLNWTHDIKRPK</sequence>
<name>A0A8T1PZ09_CARIL</name>
<comment type="caution">
    <text evidence="2">The sequence shown here is derived from an EMBL/GenBank/DDBJ whole genome shotgun (WGS) entry which is preliminary data.</text>
</comment>
<evidence type="ECO:0000313" key="3">
    <source>
        <dbReference type="Proteomes" id="UP000811609"/>
    </source>
</evidence>
<proteinExistence type="predicted"/>
<keyword evidence="1" id="KW-0808">Transferase</keyword>
<reference evidence="2" key="1">
    <citation type="submission" date="2020-12" db="EMBL/GenBank/DDBJ databases">
        <title>WGS assembly of Carya illinoinensis cv. Pawnee.</title>
        <authorList>
            <person name="Platts A."/>
            <person name="Shu S."/>
            <person name="Wright S."/>
            <person name="Barry K."/>
            <person name="Edger P."/>
            <person name="Pires J.C."/>
            <person name="Schmutz J."/>
        </authorList>
    </citation>
    <scope>NUCLEOTIDE SEQUENCE</scope>
    <source>
        <tissue evidence="2">Leaf</tissue>
    </source>
</reference>
<organism evidence="2 3">
    <name type="scientific">Carya illinoinensis</name>
    <name type="common">Pecan</name>
    <dbReference type="NCBI Taxonomy" id="32201"/>
    <lineage>
        <taxon>Eukaryota</taxon>
        <taxon>Viridiplantae</taxon>
        <taxon>Streptophyta</taxon>
        <taxon>Embryophyta</taxon>
        <taxon>Tracheophyta</taxon>
        <taxon>Spermatophyta</taxon>
        <taxon>Magnoliopsida</taxon>
        <taxon>eudicotyledons</taxon>
        <taxon>Gunneridae</taxon>
        <taxon>Pentapetalae</taxon>
        <taxon>rosids</taxon>
        <taxon>fabids</taxon>
        <taxon>Fagales</taxon>
        <taxon>Juglandaceae</taxon>
        <taxon>Carya</taxon>
    </lineage>
</organism>
<dbReference type="EMBL" id="CM031815">
    <property type="protein sequence ID" value="KAG6647418.1"/>
    <property type="molecule type" value="Genomic_DNA"/>
</dbReference>
<gene>
    <name evidence="2" type="ORF">CIPAW_07G078000</name>
</gene>
<dbReference type="PANTHER" id="PTHR48046">
    <property type="entry name" value="UDP-GLYCOSYLTRANSFERASE 72E1"/>
    <property type="match status" value="1"/>
</dbReference>
<protein>
    <submittedName>
        <fullName evidence="2">Uncharacterized protein</fullName>
    </submittedName>
</protein>
<accession>A0A8T1PZ09</accession>
<evidence type="ECO:0000313" key="2">
    <source>
        <dbReference type="EMBL" id="KAG6647418.1"/>
    </source>
</evidence>